<dbReference type="EMBL" id="NAJN01001198">
    <property type="protein sequence ID" value="TKA64973.1"/>
    <property type="molecule type" value="Genomic_DNA"/>
</dbReference>
<feature type="non-terminal residue" evidence="2">
    <location>
        <position position="1"/>
    </location>
</feature>
<dbReference type="OrthoDB" id="10031156at2759"/>
<feature type="region of interest" description="Disordered" evidence="1">
    <location>
        <begin position="58"/>
        <end position="90"/>
    </location>
</feature>
<reference evidence="2 3" key="1">
    <citation type="submission" date="2017-03" db="EMBL/GenBank/DDBJ databases">
        <title>Genomes of endolithic fungi from Antarctica.</title>
        <authorList>
            <person name="Coleine C."/>
            <person name="Masonjones S."/>
            <person name="Stajich J.E."/>
        </authorList>
    </citation>
    <scope>NUCLEOTIDE SEQUENCE [LARGE SCALE GENOMIC DNA]</scope>
    <source>
        <strain evidence="2 3">CCFEE 5187</strain>
    </source>
</reference>
<dbReference type="PANTHER" id="PTHR47839">
    <property type="entry name" value="DOMAIN PROTEIN, PUTATIVE (AFU_ORTHOLOGUE AFUA_6G04830)-RELATED"/>
    <property type="match status" value="1"/>
</dbReference>
<dbReference type="Proteomes" id="UP000308768">
    <property type="component" value="Unassembled WGS sequence"/>
</dbReference>
<evidence type="ECO:0000313" key="3">
    <source>
        <dbReference type="Proteomes" id="UP000308768"/>
    </source>
</evidence>
<sequence length="104" mass="11823">AAVYWWVVLCHELAHNLVKEHSADHSYYTESFVMQYFPKMVAKAAQYQAMSASSVTVEPAQPIVPQSEPQVVEEPEQPTAEKQPEPVNINQTYCTYSFQRLTSS</sequence>
<evidence type="ECO:0000313" key="2">
    <source>
        <dbReference type="EMBL" id="TKA64973.1"/>
    </source>
</evidence>
<dbReference type="AlphaFoldDB" id="A0A4U0WR79"/>
<dbReference type="STRING" id="331657.A0A4U0WR79"/>
<feature type="compositionally biased region" description="Low complexity" evidence="1">
    <location>
        <begin position="61"/>
        <end position="70"/>
    </location>
</feature>
<comment type="caution">
    <text evidence="2">The sequence shown here is derived from an EMBL/GenBank/DDBJ whole genome shotgun (WGS) entry which is preliminary data.</text>
</comment>
<proteinExistence type="predicted"/>
<protein>
    <submittedName>
        <fullName evidence="2">Uncharacterized protein</fullName>
    </submittedName>
</protein>
<keyword evidence="3" id="KW-1185">Reference proteome</keyword>
<name>A0A4U0WR79_9PEZI</name>
<gene>
    <name evidence="2" type="ORF">B0A49_08571</name>
</gene>
<organism evidence="2 3">
    <name type="scientific">Cryomyces minteri</name>
    <dbReference type="NCBI Taxonomy" id="331657"/>
    <lineage>
        <taxon>Eukaryota</taxon>
        <taxon>Fungi</taxon>
        <taxon>Dikarya</taxon>
        <taxon>Ascomycota</taxon>
        <taxon>Pezizomycotina</taxon>
        <taxon>Dothideomycetes</taxon>
        <taxon>Dothideomycetes incertae sedis</taxon>
        <taxon>Cryomyces</taxon>
    </lineage>
</organism>
<accession>A0A4U0WR79</accession>
<evidence type="ECO:0000256" key="1">
    <source>
        <dbReference type="SAM" id="MobiDB-lite"/>
    </source>
</evidence>
<dbReference type="PANTHER" id="PTHR47839:SF1">
    <property type="entry name" value="DOMAIN PROTEIN, PUTATIVE (AFU_ORTHOLOGUE AFUA_6G04830)-RELATED"/>
    <property type="match status" value="1"/>
</dbReference>